<accession>A0A7R8V8W5</accession>
<evidence type="ECO:0000313" key="2">
    <source>
        <dbReference type="EMBL" id="CAD7093670.1"/>
    </source>
</evidence>
<evidence type="ECO:0000256" key="1">
    <source>
        <dbReference type="SAM" id="MobiDB-lite"/>
    </source>
</evidence>
<name>A0A7R8V8W5_HERIL</name>
<reference evidence="2 3" key="1">
    <citation type="submission" date="2020-11" db="EMBL/GenBank/DDBJ databases">
        <authorList>
            <person name="Wallbank WR R."/>
            <person name="Pardo Diaz C."/>
            <person name="Kozak K."/>
            <person name="Martin S."/>
            <person name="Jiggins C."/>
            <person name="Moest M."/>
            <person name="Warren A I."/>
            <person name="Generalovic N T."/>
            <person name="Byers J.R.P. K."/>
            <person name="Montejo-Kovacevich G."/>
            <person name="Yen C E."/>
        </authorList>
    </citation>
    <scope>NUCLEOTIDE SEQUENCE [LARGE SCALE GENOMIC DNA]</scope>
</reference>
<gene>
    <name evidence="2" type="ORF">HERILL_LOCUS15942</name>
</gene>
<feature type="region of interest" description="Disordered" evidence="1">
    <location>
        <begin position="466"/>
        <end position="499"/>
    </location>
</feature>
<evidence type="ECO:0000313" key="3">
    <source>
        <dbReference type="Proteomes" id="UP000594454"/>
    </source>
</evidence>
<dbReference type="AlphaFoldDB" id="A0A7R8V8W5"/>
<protein>
    <submittedName>
        <fullName evidence="2">Uncharacterized protein</fullName>
    </submittedName>
</protein>
<dbReference type="InParanoid" id="A0A7R8V8W5"/>
<keyword evidence="3" id="KW-1185">Reference proteome</keyword>
<dbReference type="EMBL" id="LR899014">
    <property type="protein sequence ID" value="CAD7093670.1"/>
    <property type="molecule type" value="Genomic_DNA"/>
</dbReference>
<feature type="compositionally biased region" description="Basic residues" evidence="1">
    <location>
        <begin position="469"/>
        <end position="487"/>
    </location>
</feature>
<dbReference type="OrthoDB" id="7694007at2759"/>
<proteinExistence type="predicted"/>
<dbReference type="Proteomes" id="UP000594454">
    <property type="component" value="Chromosome 6"/>
</dbReference>
<sequence length="499" mass="56950">MDPVEQELEEGKSACEQTDTSEYFTCIGTYNEKLKKRDVITMKDLEACAATRKDCLQKCNNYKKRNVACDINACPICPTVQLVEGQRKIIVEGEDKAYKYEMPIMPGQNITTIIKLTNVINNTNVVDIPTNINSTNVNNIYIYNNETSETGGDYGLGYTKTGSCCLAVQPRTCRTTSAGIRCHHKRHKTCGPQCTSRIIHVQNRQRCSRSTGCQQRIGYVPQPRHPRCVYTPEWPHVSCGGNYQQDCDGCYDHYGYGAANYYSGGRHPRHCTGCYDDAFDMGPRYRRGPVFQPFHYHQPPCYLTGMCGMPMCNYYGCFGNEYIDPAFGYPMYGSAQYAYPYQNEFYDDLEFTNEIEKSEQNQSNPIENDIRESWGVEVYKCKVVGDDGAIQIRNCTSDELKGNPFAASPSDYVYYPPQPNESPDYLLDPLSNAVPYAKRSSEKGYHYANLRQDSIFDDYMSDEDAYERPRRKAIHRSRKNSHKKRRAQIVYDDEGASSQ</sequence>
<organism evidence="2 3">
    <name type="scientific">Hermetia illucens</name>
    <name type="common">Black soldier fly</name>
    <dbReference type="NCBI Taxonomy" id="343691"/>
    <lineage>
        <taxon>Eukaryota</taxon>
        <taxon>Metazoa</taxon>
        <taxon>Ecdysozoa</taxon>
        <taxon>Arthropoda</taxon>
        <taxon>Hexapoda</taxon>
        <taxon>Insecta</taxon>
        <taxon>Pterygota</taxon>
        <taxon>Neoptera</taxon>
        <taxon>Endopterygota</taxon>
        <taxon>Diptera</taxon>
        <taxon>Brachycera</taxon>
        <taxon>Stratiomyomorpha</taxon>
        <taxon>Stratiomyidae</taxon>
        <taxon>Hermetiinae</taxon>
        <taxon>Hermetia</taxon>
    </lineage>
</organism>